<protein>
    <submittedName>
        <fullName evidence="1">Uncharacterized protein</fullName>
    </submittedName>
</protein>
<name>A0A4R1K3U7_9GAMM</name>
<sequence length="205" mass="24129">MNQFIDKGYTTGYNIIDKDDLSHFNSLRMIRYGHNNIRHADQLIYLMRMKGFDPKVQLSVKSSAFLYLAKWGKPTYPVTTLPSGKMIAIAKEYNLDFEFKSVQRKAQFMALINQYAKKDSKNEKGLIYEAWWQPFYRSYTPMKGYKVLMENRIAIGNYQAQLMVLPEDAQAQTRHIQNDTPKMQVQTIKTWVNPAFYRYMKGGYK</sequence>
<dbReference type="EMBL" id="SMGD01000011">
    <property type="protein sequence ID" value="TCK58577.1"/>
    <property type="molecule type" value="Genomic_DNA"/>
</dbReference>
<accession>A0A4R1K3U7</accession>
<comment type="caution">
    <text evidence="1">The sequence shown here is derived from an EMBL/GenBank/DDBJ whole genome shotgun (WGS) entry which is preliminary data.</text>
</comment>
<evidence type="ECO:0000313" key="1">
    <source>
        <dbReference type="EMBL" id="TCK58577.1"/>
    </source>
</evidence>
<evidence type="ECO:0000313" key="2">
    <source>
        <dbReference type="Proteomes" id="UP000295565"/>
    </source>
</evidence>
<dbReference type="AlphaFoldDB" id="A0A4R1K3U7"/>
<organism evidence="1 2">
    <name type="scientific">Celerinatantimonas diazotrophica</name>
    <dbReference type="NCBI Taxonomy" id="412034"/>
    <lineage>
        <taxon>Bacteria</taxon>
        <taxon>Pseudomonadati</taxon>
        <taxon>Pseudomonadota</taxon>
        <taxon>Gammaproteobacteria</taxon>
        <taxon>Celerinatantimonadaceae</taxon>
        <taxon>Celerinatantimonas</taxon>
    </lineage>
</organism>
<proteinExistence type="predicted"/>
<dbReference type="Proteomes" id="UP000295565">
    <property type="component" value="Unassembled WGS sequence"/>
</dbReference>
<dbReference type="OrthoDB" id="368706at2"/>
<reference evidence="1 2" key="1">
    <citation type="submission" date="2019-03" db="EMBL/GenBank/DDBJ databases">
        <title>Genomic Encyclopedia of Type Strains, Phase IV (KMG-IV): sequencing the most valuable type-strain genomes for metagenomic binning, comparative biology and taxonomic classification.</title>
        <authorList>
            <person name="Goeker M."/>
        </authorList>
    </citation>
    <scope>NUCLEOTIDE SEQUENCE [LARGE SCALE GENOMIC DNA]</scope>
    <source>
        <strain evidence="1 2">DSM 18577</strain>
    </source>
</reference>
<gene>
    <name evidence="1" type="ORF">EV690_0707</name>
</gene>
<dbReference type="RefSeq" id="WP_131911544.1">
    <property type="nucleotide sequence ID" value="NZ_OU594967.1"/>
</dbReference>
<keyword evidence="2" id="KW-1185">Reference proteome</keyword>